<dbReference type="Proteomes" id="UP000054630">
    <property type="component" value="Unassembled WGS sequence"/>
</dbReference>
<gene>
    <name evidence="1" type="ORF">T07_624</name>
</gene>
<name>A0A0V0SJE7_9BILA</name>
<organism evidence="1 2">
    <name type="scientific">Trichinella nelsoni</name>
    <dbReference type="NCBI Taxonomy" id="6336"/>
    <lineage>
        <taxon>Eukaryota</taxon>
        <taxon>Metazoa</taxon>
        <taxon>Ecdysozoa</taxon>
        <taxon>Nematoda</taxon>
        <taxon>Enoplea</taxon>
        <taxon>Dorylaimia</taxon>
        <taxon>Trichinellida</taxon>
        <taxon>Trichinellidae</taxon>
        <taxon>Trichinella</taxon>
    </lineage>
</organism>
<evidence type="ECO:0000313" key="2">
    <source>
        <dbReference type="Proteomes" id="UP000054630"/>
    </source>
</evidence>
<reference evidence="1 2" key="1">
    <citation type="submission" date="2015-01" db="EMBL/GenBank/DDBJ databases">
        <title>Evolution of Trichinella species and genotypes.</title>
        <authorList>
            <person name="Korhonen P.K."/>
            <person name="Edoardo P."/>
            <person name="Giuseppe L.R."/>
            <person name="Gasser R.B."/>
        </authorList>
    </citation>
    <scope>NUCLEOTIDE SEQUENCE [LARGE SCALE GENOMIC DNA]</scope>
    <source>
        <strain evidence="1">ISS37</strain>
    </source>
</reference>
<dbReference type="AlphaFoldDB" id="A0A0V0SJE7"/>
<comment type="caution">
    <text evidence="1">The sequence shown here is derived from an EMBL/GenBank/DDBJ whole genome shotgun (WGS) entry which is preliminary data.</text>
</comment>
<sequence length="183" mass="20859">MLVELGDDYVSHSNICQALRVSARLALDVIGSFTLCVHLLVPVLRLYSFSSSDRSPTLDFPDGDSQNWDEHKFRYGLESSVSNRRSAGAGVFHPYNLPRNFYPFFVFHTLDCGHIYGPDLFVVEERCCIYDVTRRFETVVDPLNNLIRNLLTGNFILVALHYSNDYNVDCDVRNDARGGEKKL</sequence>
<evidence type="ECO:0000313" key="1">
    <source>
        <dbReference type="EMBL" id="KRX26469.1"/>
    </source>
</evidence>
<dbReference type="EMBL" id="JYDL01000007">
    <property type="protein sequence ID" value="KRX26469.1"/>
    <property type="molecule type" value="Genomic_DNA"/>
</dbReference>
<proteinExistence type="predicted"/>
<protein>
    <submittedName>
        <fullName evidence="1">Uncharacterized protein</fullName>
    </submittedName>
</protein>
<accession>A0A0V0SJE7</accession>
<keyword evidence="2" id="KW-1185">Reference proteome</keyword>